<dbReference type="InterPro" id="IPR027417">
    <property type="entry name" value="P-loop_NTPase"/>
</dbReference>
<sequence>RIENIRTDQEVIRKNMGVCMQHNVLFDYLTTKEHLLLYVDGVETLKETGLYSHRHKLAGTLSGGMKRKLSIAIALLGGSRVVILDEPTTGVDPCSRRSIWEIISKNKKGRTIILSTHHLDEAEVLSDRIAFLEHGGLKCCGSPFYLKETFGDGYHLTLTKKKVCV</sequence>
<name>A0A8C5TVU4_9PASS</name>
<reference evidence="4" key="1">
    <citation type="submission" date="2025-08" db="UniProtKB">
        <authorList>
            <consortium name="Ensembl"/>
        </authorList>
    </citation>
    <scope>IDENTIFICATION</scope>
</reference>
<dbReference type="GO" id="GO:0140359">
    <property type="term" value="F:ABC-type transporter activity"/>
    <property type="evidence" value="ECO:0007669"/>
    <property type="project" value="InterPro"/>
</dbReference>
<dbReference type="GO" id="GO:0005319">
    <property type="term" value="F:lipid transporter activity"/>
    <property type="evidence" value="ECO:0007669"/>
    <property type="project" value="TreeGrafter"/>
</dbReference>
<dbReference type="SUPFAM" id="SSF52540">
    <property type="entry name" value="P-loop containing nucleoside triphosphate hydrolases"/>
    <property type="match status" value="1"/>
</dbReference>
<accession>A0A8C5TVU4</accession>
<evidence type="ECO:0000256" key="1">
    <source>
        <dbReference type="ARBA" id="ARBA00022448"/>
    </source>
</evidence>
<reference evidence="4" key="2">
    <citation type="submission" date="2025-09" db="UniProtKB">
        <authorList>
            <consortium name="Ensembl"/>
        </authorList>
    </citation>
    <scope>IDENTIFICATION</scope>
</reference>
<dbReference type="PANTHER" id="PTHR19229">
    <property type="entry name" value="ATP-BINDING CASSETTE TRANSPORTER SUBFAMILY A ABCA"/>
    <property type="match status" value="1"/>
</dbReference>
<evidence type="ECO:0000259" key="3">
    <source>
        <dbReference type="Pfam" id="PF00005"/>
    </source>
</evidence>
<dbReference type="InterPro" id="IPR026082">
    <property type="entry name" value="ABCA"/>
</dbReference>
<dbReference type="PANTHER" id="PTHR19229:SF36">
    <property type="entry name" value="ATP-BINDING CASSETTE SUB-FAMILY A MEMBER 2"/>
    <property type="match status" value="1"/>
</dbReference>
<feature type="domain" description="ABC transporter" evidence="3">
    <location>
        <begin position="8"/>
        <end position="89"/>
    </location>
</feature>
<dbReference type="AlphaFoldDB" id="A0A8C5TVU4"/>
<organism evidence="4 5">
    <name type="scientific">Malurus cyaneus samueli</name>
    <dbReference type="NCBI Taxonomy" id="2593467"/>
    <lineage>
        <taxon>Eukaryota</taxon>
        <taxon>Metazoa</taxon>
        <taxon>Chordata</taxon>
        <taxon>Craniata</taxon>
        <taxon>Vertebrata</taxon>
        <taxon>Euteleostomi</taxon>
        <taxon>Archelosauria</taxon>
        <taxon>Archosauria</taxon>
        <taxon>Dinosauria</taxon>
        <taxon>Saurischia</taxon>
        <taxon>Theropoda</taxon>
        <taxon>Coelurosauria</taxon>
        <taxon>Aves</taxon>
        <taxon>Neognathae</taxon>
        <taxon>Neoaves</taxon>
        <taxon>Telluraves</taxon>
        <taxon>Australaves</taxon>
        <taxon>Passeriformes</taxon>
        <taxon>Meliphagoidea</taxon>
        <taxon>Maluridae</taxon>
        <taxon>Malurus</taxon>
    </lineage>
</organism>
<keyword evidence="2" id="KW-0677">Repeat</keyword>
<dbReference type="Ensembl" id="ENSMCST00000014176.1">
    <property type="protein sequence ID" value="ENSMCSP00000013815.1"/>
    <property type="gene ID" value="ENSMCSG00000009410.1"/>
</dbReference>
<dbReference type="InterPro" id="IPR003439">
    <property type="entry name" value="ABC_transporter-like_ATP-bd"/>
</dbReference>
<dbReference type="GO" id="GO:0016887">
    <property type="term" value="F:ATP hydrolysis activity"/>
    <property type="evidence" value="ECO:0007669"/>
    <property type="project" value="InterPro"/>
</dbReference>
<dbReference type="GO" id="GO:0005524">
    <property type="term" value="F:ATP binding"/>
    <property type="evidence" value="ECO:0007669"/>
    <property type="project" value="InterPro"/>
</dbReference>
<evidence type="ECO:0000256" key="2">
    <source>
        <dbReference type="ARBA" id="ARBA00022737"/>
    </source>
</evidence>
<evidence type="ECO:0000313" key="4">
    <source>
        <dbReference type="Ensembl" id="ENSMCSP00000013815.1"/>
    </source>
</evidence>
<dbReference type="Gene3D" id="3.40.50.300">
    <property type="entry name" value="P-loop containing nucleotide triphosphate hydrolases"/>
    <property type="match status" value="1"/>
</dbReference>
<dbReference type="Pfam" id="PF00005">
    <property type="entry name" value="ABC_tran"/>
    <property type="match status" value="1"/>
</dbReference>
<proteinExistence type="predicted"/>
<dbReference type="Proteomes" id="UP000694560">
    <property type="component" value="Unplaced"/>
</dbReference>
<dbReference type="GO" id="GO:0016020">
    <property type="term" value="C:membrane"/>
    <property type="evidence" value="ECO:0007669"/>
    <property type="project" value="InterPro"/>
</dbReference>
<protein>
    <submittedName>
        <fullName evidence="4">ATP binding cassette subfamily A member 12</fullName>
    </submittedName>
</protein>
<keyword evidence="5" id="KW-1185">Reference proteome</keyword>
<evidence type="ECO:0000313" key="5">
    <source>
        <dbReference type="Proteomes" id="UP000694560"/>
    </source>
</evidence>
<keyword evidence="1" id="KW-0813">Transport</keyword>